<protein>
    <submittedName>
        <fullName evidence="9">ABC transporter permease</fullName>
    </submittedName>
</protein>
<dbReference type="PANTHER" id="PTHR43227:SF3">
    <property type="entry name" value="BINDING-PROTEIN-DEPENDENT TRANSPORT SYSTEMS INNER MEMBRANE COMPONENT"/>
    <property type="match status" value="1"/>
</dbReference>
<dbReference type="GO" id="GO:0055085">
    <property type="term" value="P:transmembrane transport"/>
    <property type="evidence" value="ECO:0007669"/>
    <property type="project" value="InterPro"/>
</dbReference>
<feature type="transmembrane region" description="Helical" evidence="7">
    <location>
        <begin position="206"/>
        <end position="233"/>
    </location>
</feature>
<keyword evidence="11" id="KW-1185">Reference proteome</keyword>
<dbReference type="InterPro" id="IPR000515">
    <property type="entry name" value="MetI-like"/>
</dbReference>
<dbReference type="PROSITE" id="PS50928">
    <property type="entry name" value="ABC_TM1"/>
    <property type="match status" value="1"/>
</dbReference>
<evidence type="ECO:0000256" key="5">
    <source>
        <dbReference type="ARBA" id="ARBA00022989"/>
    </source>
</evidence>
<feature type="transmembrane region" description="Helical" evidence="7">
    <location>
        <begin position="159"/>
        <end position="185"/>
    </location>
</feature>
<keyword evidence="4 7" id="KW-0812">Transmembrane</keyword>
<dbReference type="KEGG" id="pib:BBD41_17130"/>
<evidence type="ECO:0000259" key="8">
    <source>
        <dbReference type="PROSITE" id="PS50928"/>
    </source>
</evidence>
<evidence type="ECO:0000256" key="4">
    <source>
        <dbReference type="ARBA" id="ARBA00022692"/>
    </source>
</evidence>
<dbReference type="RefSeq" id="WP_028406627.1">
    <property type="nucleotide sequence ID" value="NZ_CP016809.1"/>
</dbReference>
<reference evidence="10 11" key="2">
    <citation type="submission" date="2016-12" db="EMBL/GenBank/DDBJ databases">
        <title>Genome sequencing and description of Paenibacillus sp. nov. from high altitude lake in the Indian Trans- Himalayas.</title>
        <authorList>
            <person name="Kiran S."/>
            <person name="Swarnkar M.K."/>
            <person name="Rana A."/>
            <person name="Tewari R."/>
            <person name="Gulati A."/>
        </authorList>
    </citation>
    <scope>NUCLEOTIDE SEQUENCE [LARGE SCALE GENOMIC DNA]</scope>
    <source>
        <strain evidence="10 11">IHBB 9951</strain>
    </source>
</reference>
<organism evidence="9">
    <name type="scientific">Paenibacillus ihbetae</name>
    <dbReference type="NCBI Taxonomy" id="1870820"/>
    <lineage>
        <taxon>Bacteria</taxon>
        <taxon>Bacillati</taxon>
        <taxon>Bacillota</taxon>
        <taxon>Bacilli</taxon>
        <taxon>Bacillales</taxon>
        <taxon>Paenibacillaceae</taxon>
        <taxon>Paenibacillus</taxon>
    </lineage>
</organism>
<evidence type="ECO:0000256" key="3">
    <source>
        <dbReference type="ARBA" id="ARBA00022475"/>
    </source>
</evidence>
<sequence>MKIRYRLREALIGLSFIWIWIVGFLVFTCYPLIRTLLFSFSQVKITADGVKTTFIGWENYRNALFLNVEFGDTLATYFVETLVIVPIIVVFALIVSLLLNVKIRGKGIFRTIYFLPVIITSGPVIKQLMDQGATTLPGIQTIIEMSKLHESMPELLADLIVFLLTSFITILWFSGVQMLIFLAGLQKLDSSMYEAASIDGASRWESFWKLTLPALNPMIIVNMVYTVIMQSVFSLNPVITQIQSAMYDAKYGMGYSAAMAWIYFLVMLVLLGVLVLVTRQRETNR</sequence>
<comment type="similarity">
    <text evidence="7">Belongs to the binding-protein-dependent transport system permease family.</text>
</comment>
<dbReference type="InterPro" id="IPR035906">
    <property type="entry name" value="MetI-like_sf"/>
</dbReference>
<accession>A0A1B2E2G5</accession>
<dbReference type="CDD" id="cd06261">
    <property type="entry name" value="TM_PBP2"/>
    <property type="match status" value="1"/>
</dbReference>
<dbReference type="EMBL" id="MRVI01000001">
    <property type="protein sequence ID" value="OOC63654.1"/>
    <property type="molecule type" value="Genomic_DNA"/>
</dbReference>
<comment type="subcellular location">
    <subcellularLocation>
        <location evidence="1 7">Cell membrane</location>
        <topology evidence="1 7">Multi-pass membrane protein</topology>
    </subcellularLocation>
</comment>
<dbReference type="Pfam" id="PF00528">
    <property type="entry name" value="BPD_transp_1"/>
    <property type="match status" value="1"/>
</dbReference>
<feature type="domain" description="ABC transmembrane type-1" evidence="8">
    <location>
        <begin position="78"/>
        <end position="274"/>
    </location>
</feature>
<dbReference type="InterPro" id="IPR050809">
    <property type="entry name" value="UgpAE/MalFG_permease"/>
</dbReference>
<dbReference type="GO" id="GO:0005886">
    <property type="term" value="C:plasma membrane"/>
    <property type="evidence" value="ECO:0007669"/>
    <property type="project" value="UniProtKB-SubCell"/>
</dbReference>
<keyword evidence="5 7" id="KW-1133">Transmembrane helix</keyword>
<dbReference type="AlphaFoldDB" id="A0A1B2E2G5"/>
<feature type="transmembrane region" description="Helical" evidence="7">
    <location>
        <begin position="12"/>
        <end position="33"/>
    </location>
</feature>
<evidence type="ECO:0000313" key="11">
    <source>
        <dbReference type="Proteomes" id="UP000189059"/>
    </source>
</evidence>
<evidence type="ECO:0000256" key="1">
    <source>
        <dbReference type="ARBA" id="ARBA00004651"/>
    </source>
</evidence>
<dbReference type="SUPFAM" id="SSF161098">
    <property type="entry name" value="MetI-like"/>
    <property type="match status" value="1"/>
</dbReference>
<dbReference type="OrthoDB" id="9788108at2"/>
<evidence type="ECO:0000313" key="9">
    <source>
        <dbReference type="EMBL" id="ANY74165.1"/>
    </source>
</evidence>
<evidence type="ECO:0000313" key="10">
    <source>
        <dbReference type="EMBL" id="OOC63654.1"/>
    </source>
</evidence>
<keyword evidence="2 7" id="KW-0813">Transport</keyword>
<evidence type="ECO:0000256" key="7">
    <source>
        <dbReference type="RuleBase" id="RU363032"/>
    </source>
</evidence>
<reference evidence="9" key="1">
    <citation type="submission" date="2016-08" db="EMBL/GenBank/DDBJ databases">
        <title>Complete Genome Seqeunce of Paenibacillus sp. nov. IHBB 9852 from high altitute lake of Indian trans-Himalayas.</title>
        <authorList>
            <person name="Kiran S."/>
            <person name="Swarnkar M.K."/>
            <person name="Rana A."/>
            <person name="Tewari R."/>
            <person name="Gulati A."/>
        </authorList>
    </citation>
    <scope>NUCLEOTIDE SEQUENCE [LARGE SCALE GENOMIC DNA]</scope>
    <source>
        <strain evidence="9">IHBB 9852</strain>
    </source>
</reference>
<feature type="transmembrane region" description="Helical" evidence="7">
    <location>
        <begin position="74"/>
        <end position="99"/>
    </location>
</feature>
<keyword evidence="6 7" id="KW-0472">Membrane</keyword>
<dbReference type="Proteomes" id="UP000189059">
    <property type="component" value="Unassembled WGS sequence"/>
</dbReference>
<feature type="transmembrane region" description="Helical" evidence="7">
    <location>
        <begin position="253"/>
        <end position="277"/>
    </location>
</feature>
<proteinExistence type="inferred from homology"/>
<name>A0A1B2E2G5_9BACL</name>
<dbReference type="EMBL" id="CP016809">
    <property type="protein sequence ID" value="ANY74165.1"/>
    <property type="molecule type" value="Genomic_DNA"/>
</dbReference>
<feature type="transmembrane region" description="Helical" evidence="7">
    <location>
        <begin position="111"/>
        <end position="129"/>
    </location>
</feature>
<dbReference type="Gene3D" id="1.10.3720.10">
    <property type="entry name" value="MetI-like"/>
    <property type="match status" value="1"/>
</dbReference>
<keyword evidence="3" id="KW-1003">Cell membrane</keyword>
<evidence type="ECO:0000256" key="2">
    <source>
        <dbReference type="ARBA" id="ARBA00022448"/>
    </source>
</evidence>
<gene>
    <name evidence="10" type="ORF">BBD40_18440</name>
    <name evidence="9" type="ORF">BBD41_17130</name>
</gene>
<dbReference type="PANTHER" id="PTHR43227">
    <property type="entry name" value="BLL4140 PROTEIN"/>
    <property type="match status" value="1"/>
</dbReference>
<evidence type="ECO:0000256" key="6">
    <source>
        <dbReference type="ARBA" id="ARBA00023136"/>
    </source>
</evidence>